<organism evidence="2 3">
    <name type="scientific">Nesterenkonia aethiopica</name>
    <dbReference type="NCBI Taxonomy" id="269144"/>
    <lineage>
        <taxon>Bacteria</taxon>
        <taxon>Bacillati</taxon>
        <taxon>Actinomycetota</taxon>
        <taxon>Actinomycetes</taxon>
        <taxon>Micrococcales</taxon>
        <taxon>Micrococcaceae</taxon>
        <taxon>Nesterenkonia</taxon>
    </lineage>
</organism>
<accession>A0ABP6LVH1</accession>
<sequence>MAGGFAAATTPLAACGSPGRLGASPPLGTDVVLEFASGMARSHTNNVGVWKFIERLEHNAPWIHVHFRGGPDIVSPTLLIEAVESGIFDMAQLPADYYVEQIPGMEMARFTPYTPMDERETGLAELWDQLHHEALGLTYLGRSIAGMPQVFLLMHPLTGLDMSGWSIRSSAATSPLISQLGGTPVSLPLSETFTALERGVVQGSNMASIGPTSVGIDDVVNYALSPRFYDSIGNFVVSPHTWARLDARTRSVLRDTAAEIEPEIFDFHVTESLEETLIWQEKGMQHHTLDEADAEEFLHLAYHRIWDSLPWQRMERQTPTAARIRDQIRDGWDEHDLSRCVPGGAFIGIEEGPISDE</sequence>
<evidence type="ECO:0008006" key="4">
    <source>
        <dbReference type="Google" id="ProtNLM"/>
    </source>
</evidence>
<gene>
    <name evidence="2" type="ORF">GCM10010529_15260</name>
</gene>
<dbReference type="Pfam" id="PF03480">
    <property type="entry name" value="DctP"/>
    <property type="match status" value="1"/>
</dbReference>
<reference evidence="3" key="1">
    <citation type="journal article" date="2019" name="Int. J. Syst. Evol. Microbiol.">
        <title>The Global Catalogue of Microorganisms (GCM) 10K type strain sequencing project: providing services to taxonomists for standard genome sequencing and annotation.</title>
        <authorList>
            <consortium name="The Broad Institute Genomics Platform"/>
            <consortium name="The Broad Institute Genome Sequencing Center for Infectious Disease"/>
            <person name="Wu L."/>
            <person name="Ma J."/>
        </authorList>
    </citation>
    <scope>NUCLEOTIDE SEQUENCE [LARGE SCALE GENOMIC DNA]</scope>
    <source>
        <strain evidence="3">JCM 14309</strain>
    </source>
</reference>
<protein>
    <recommendedName>
        <fullName evidence="4">TRAP transporter substrate-binding protein</fullName>
    </recommendedName>
</protein>
<proteinExistence type="predicted"/>
<keyword evidence="3" id="KW-1185">Reference proteome</keyword>
<keyword evidence="1" id="KW-0732">Signal</keyword>
<dbReference type="EMBL" id="BAAAVT010000008">
    <property type="protein sequence ID" value="GAA3062929.1"/>
    <property type="molecule type" value="Genomic_DNA"/>
</dbReference>
<dbReference type="InterPro" id="IPR018389">
    <property type="entry name" value="DctP_fam"/>
</dbReference>
<dbReference type="InterPro" id="IPR038404">
    <property type="entry name" value="TRAP_DctP_sf"/>
</dbReference>
<evidence type="ECO:0000313" key="2">
    <source>
        <dbReference type="EMBL" id="GAA3062929.1"/>
    </source>
</evidence>
<comment type="caution">
    <text evidence="2">The sequence shown here is derived from an EMBL/GenBank/DDBJ whole genome shotgun (WGS) entry which is preliminary data.</text>
</comment>
<dbReference type="Proteomes" id="UP001500236">
    <property type="component" value="Unassembled WGS sequence"/>
</dbReference>
<evidence type="ECO:0000256" key="1">
    <source>
        <dbReference type="ARBA" id="ARBA00022729"/>
    </source>
</evidence>
<name>A0ABP6LVH1_9MICC</name>
<dbReference type="NCBIfam" id="NF037995">
    <property type="entry name" value="TRAP_S1"/>
    <property type="match status" value="1"/>
</dbReference>
<evidence type="ECO:0000313" key="3">
    <source>
        <dbReference type="Proteomes" id="UP001500236"/>
    </source>
</evidence>
<dbReference type="Gene3D" id="3.40.190.170">
    <property type="entry name" value="Bacterial extracellular solute-binding protein, family 7"/>
    <property type="match status" value="1"/>
</dbReference>
<dbReference type="PANTHER" id="PTHR33376">
    <property type="match status" value="1"/>
</dbReference>
<dbReference type="PANTHER" id="PTHR33376:SF5">
    <property type="entry name" value="EXTRACYTOPLASMIC SOLUTE RECEPTOR PROTEIN"/>
    <property type="match status" value="1"/>
</dbReference>